<feature type="transmembrane region" description="Helical" evidence="1">
    <location>
        <begin position="35"/>
        <end position="56"/>
    </location>
</feature>
<protein>
    <submittedName>
        <fullName evidence="2">Uncharacterized protein</fullName>
    </submittedName>
</protein>
<keyword evidence="1" id="KW-0472">Membrane</keyword>
<accession>A0A7W4VRI2</accession>
<proteinExistence type="predicted"/>
<gene>
    <name evidence="2" type="ORF">FHU40_000262</name>
</gene>
<dbReference type="Proteomes" id="UP000589626">
    <property type="component" value="Unassembled WGS sequence"/>
</dbReference>
<evidence type="ECO:0000313" key="2">
    <source>
        <dbReference type="EMBL" id="MBB3040461.1"/>
    </source>
</evidence>
<comment type="caution">
    <text evidence="2">The sequence shown here is derived from an EMBL/GenBank/DDBJ whole genome shotgun (WGS) entry which is preliminary data.</text>
</comment>
<keyword evidence="1" id="KW-0812">Transmembrane</keyword>
<feature type="transmembrane region" description="Helical" evidence="1">
    <location>
        <begin position="12"/>
        <end position="29"/>
    </location>
</feature>
<dbReference type="RefSeq" id="WP_183590492.1">
    <property type="nucleotide sequence ID" value="NZ_JACHWR010000001.1"/>
</dbReference>
<evidence type="ECO:0000256" key="1">
    <source>
        <dbReference type="SAM" id="Phobius"/>
    </source>
</evidence>
<sequence length="72" mass="8010">MFGPLPRLHRLLVIVTALVVGMLSGIWLVEVMGAPLLIGAGIGWGLLAGLLLNYVLLHDFHHRTRPVRVRRH</sequence>
<evidence type="ECO:0000313" key="3">
    <source>
        <dbReference type="Proteomes" id="UP000589626"/>
    </source>
</evidence>
<organism evidence="2 3">
    <name type="scientific">Nocardioides soli</name>
    <dbReference type="NCBI Taxonomy" id="1036020"/>
    <lineage>
        <taxon>Bacteria</taxon>
        <taxon>Bacillati</taxon>
        <taxon>Actinomycetota</taxon>
        <taxon>Actinomycetes</taxon>
        <taxon>Propionibacteriales</taxon>
        <taxon>Nocardioidaceae</taxon>
        <taxon>Nocardioides</taxon>
    </lineage>
</organism>
<name>A0A7W4VRI2_9ACTN</name>
<reference evidence="2 3" key="1">
    <citation type="submission" date="2020-08" db="EMBL/GenBank/DDBJ databases">
        <title>Sequencing the genomes of 1000 actinobacteria strains.</title>
        <authorList>
            <person name="Klenk H.-P."/>
        </authorList>
    </citation>
    <scope>NUCLEOTIDE SEQUENCE [LARGE SCALE GENOMIC DNA]</scope>
    <source>
        <strain evidence="2 3">DSM 105498</strain>
    </source>
</reference>
<keyword evidence="1" id="KW-1133">Transmembrane helix</keyword>
<dbReference type="AlphaFoldDB" id="A0A7W4VRI2"/>
<keyword evidence="3" id="KW-1185">Reference proteome</keyword>
<dbReference type="EMBL" id="JACHWR010000001">
    <property type="protein sequence ID" value="MBB3040461.1"/>
    <property type="molecule type" value="Genomic_DNA"/>
</dbReference>